<dbReference type="PANTHER" id="PTHR12697">
    <property type="entry name" value="PBS LYASE HEAT-LIKE PROTEIN"/>
    <property type="match status" value="1"/>
</dbReference>
<keyword evidence="3" id="KW-0605">Phycobilisome</keyword>
<evidence type="ECO:0000256" key="4">
    <source>
        <dbReference type="ARBA" id="ARBA00023239"/>
    </source>
</evidence>
<dbReference type="Proteomes" id="UP000218418">
    <property type="component" value="Chromosome"/>
</dbReference>
<protein>
    <submittedName>
        <fullName evidence="5">Peptidase C14 caspase catalytic subunit p20</fullName>
    </submittedName>
</protein>
<dbReference type="InterPro" id="IPR004155">
    <property type="entry name" value="PBS_lyase_HEAT"/>
</dbReference>
<sequence length="660" mass="72808">MQLNKKYQSLISQLSQLSDEQFQKDYLNHLEWTESIASILPLIDDSEALRVVRLGLDVDLILGAFLAGKVKPELQKETVGWIENLEILDNLKVELLGRTKSELAIPFLARTLNQEEELIRATVDMERFFKGEIEEAPEKELFYQALNYEQLSIQTAYILGSFGGESSTNLLIEALSDKRKSIRASAVEALGNINDELAITALIEASKNEDEEICSRAIHSLGETGSDLALEVLITALNHQKKSIAEDAVRALGKIAGEVAVEALIHFLLDEDDRVCKSCAAALVEIGNERGISILFSFLNHDDVNVRQAAVYGLRDIHDQHTLSALLPLLQDEDIRVRQEAVFAVGHIISPFETAEKTVNQFSENQRFNLAIAILKTLDNEDEELRQGVAFVLERIADESTLPILIEALQHNNPEIKACAARLLGIIGNPKVSYTLFPLLQDKNPSARVNAARALAKLGDESVIPLLTKMLAEEKNPSAREIVILGLGETRNPKVIPEIIEILQEKNPSAREIAIRALQNIGGESAEAAIIDVLLKDQDYIVCDKAAYALGVIGGEKSVVALRQALSNPSGGCAFDPVLETIVEALGKIGSDTAIEAILEPLPTDTCLDSFATLTLFRFGSLKNVPQLWNIQIKAKDKTCFCDAIEEIQLKHQRYNPNFD</sequence>
<evidence type="ECO:0000256" key="2">
    <source>
        <dbReference type="ARBA" id="ARBA00022549"/>
    </source>
</evidence>
<name>A0A1Z4LWH0_9CYAN</name>
<dbReference type="OrthoDB" id="462757at2"/>
<gene>
    <name evidence="5" type="ORF">NIES267_50790</name>
</gene>
<dbReference type="GO" id="GO:0016829">
    <property type="term" value="F:lyase activity"/>
    <property type="evidence" value="ECO:0007669"/>
    <property type="project" value="UniProtKB-KW"/>
</dbReference>
<organism evidence="5 6">
    <name type="scientific">Calothrix parasitica NIES-267</name>
    <dbReference type="NCBI Taxonomy" id="1973488"/>
    <lineage>
        <taxon>Bacteria</taxon>
        <taxon>Bacillati</taxon>
        <taxon>Cyanobacteriota</taxon>
        <taxon>Cyanophyceae</taxon>
        <taxon>Nostocales</taxon>
        <taxon>Calotrichaceae</taxon>
        <taxon>Calothrix</taxon>
    </lineage>
</organism>
<dbReference type="Pfam" id="PF03130">
    <property type="entry name" value="HEAT_PBS"/>
    <property type="match status" value="1"/>
</dbReference>
<evidence type="ECO:0000256" key="3">
    <source>
        <dbReference type="ARBA" id="ARBA00022738"/>
    </source>
</evidence>
<dbReference type="Pfam" id="PF13646">
    <property type="entry name" value="HEAT_2"/>
    <property type="match status" value="4"/>
</dbReference>
<dbReference type="SUPFAM" id="SSF48371">
    <property type="entry name" value="ARM repeat"/>
    <property type="match status" value="2"/>
</dbReference>
<evidence type="ECO:0000256" key="1">
    <source>
        <dbReference type="ARBA" id="ARBA00009299"/>
    </source>
</evidence>
<dbReference type="InterPro" id="IPR011989">
    <property type="entry name" value="ARM-like"/>
</dbReference>
<accession>A0A1Z4LWH0</accession>
<dbReference type="GO" id="GO:0030089">
    <property type="term" value="C:phycobilisome"/>
    <property type="evidence" value="ECO:0007669"/>
    <property type="project" value="UniProtKB-KW"/>
</dbReference>
<evidence type="ECO:0000313" key="6">
    <source>
        <dbReference type="Proteomes" id="UP000218418"/>
    </source>
</evidence>
<dbReference type="GO" id="GO:0016491">
    <property type="term" value="F:oxidoreductase activity"/>
    <property type="evidence" value="ECO:0007669"/>
    <property type="project" value="TreeGrafter"/>
</dbReference>
<dbReference type="InterPro" id="IPR016024">
    <property type="entry name" value="ARM-type_fold"/>
</dbReference>
<keyword evidence="6" id="KW-1185">Reference proteome</keyword>
<comment type="similarity">
    <text evidence="1">Belongs to the CpcE/RpcE/PecE family.</text>
</comment>
<dbReference type="SMART" id="SM00567">
    <property type="entry name" value="EZ_HEAT"/>
    <property type="match status" value="12"/>
</dbReference>
<dbReference type="PANTHER" id="PTHR12697:SF5">
    <property type="entry name" value="DEOXYHYPUSINE HYDROXYLASE"/>
    <property type="match status" value="1"/>
</dbReference>
<keyword evidence="2" id="KW-0042">Antenna complex</keyword>
<reference evidence="5 6" key="1">
    <citation type="submission" date="2017-06" db="EMBL/GenBank/DDBJ databases">
        <title>Genome sequencing of cyanobaciteial culture collection at National Institute for Environmental Studies (NIES).</title>
        <authorList>
            <person name="Hirose Y."/>
            <person name="Shimura Y."/>
            <person name="Fujisawa T."/>
            <person name="Nakamura Y."/>
            <person name="Kawachi M."/>
        </authorList>
    </citation>
    <scope>NUCLEOTIDE SEQUENCE [LARGE SCALE GENOMIC DNA]</scope>
    <source>
        <strain evidence="5 6">NIES-267</strain>
    </source>
</reference>
<dbReference type="EMBL" id="AP018227">
    <property type="protein sequence ID" value="BAY85579.1"/>
    <property type="molecule type" value="Genomic_DNA"/>
</dbReference>
<dbReference type="AlphaFoldDB" id="A0A1Z4LWH0"/>
<keyword evidence="4" id="KW-0456">Lyase</keyword>
<evidence type="ECO:0000313" key="5">
    <source>
        <dbReference type="EMBL" id="BAY85579.1"/>
    </source>
</evidence>
<proteinExistence type="inferred from homology"/>
<dbReference type="Gene3D" id="1.25.10.10">
    <property type="entry name" value="Leucine-rich Repeat Variant"/>
    <property type="match status" value="4"/>
</dbReference>